<dbReference type="HOGENOM" id="CLU_2976106_0_0_4"/>
<dbReference type="AlphaFoldDB" id="F6G8H3"/>
<name>F6G8H3_RALS8</name>
<proteinExistence type="predicted"/>
<sequence length="58" mass="6484">MRNNVKAVVPQMCESVFAAAATWGFPNFNDGFRRRFLGERHGRKERQAEGESPTGSGQ</sequence>
<dbReference type="Proteomes" id="UP000007953">
    <property type="component" value="Plasmid megaplasmid"/>
</dbReference>
<reference evidence="2 3" key="1">
    <citation type="journal article" date="2011" name="J. Bacteriol.">
        <title>Complete genome sequence of the plant pathogen Ralstonia solanacearum strain Po82.</title>
        <authorList>
            <person name="Xu J."/>
            <person name="Zheng H.J."/>
            <person name="Liu L."/>
            <person name="Pan Z.C."/>
            <person name="Prior P."/>
            <person name="Tang B."/>
            <person name="Xu J.S."/>
            <person name="Zhang H."/>
            <person name="Tian Q."/>
            <person name="Zhang L.Q."/>
            <person name="Feng J."/>
        </authorList>
    </citation>
    <scope>NUCLEOTIDE SEQUENCE [LARGE SCALE GENOMIC DNA]</scope>
    <source>
        <strain evidence="3">Po82</strain>
    </source>
</reference>
<protein>
    <submittedName>
        <fullName evidence="2">Uncharacterized protein</fullName>
    </submittedName>
</protein>
<feature type="region of interest" description="Disordered" evidence="1">
    <location>
        <begin position="39"/>
        <end position="58"/>
    </location>
</feature>
<geneLocation type="plasmid" evidence="3"/>
<organism evidence="2 3">
    <name type="scientific">Ralstonia solanacearum (strain Po82)</name>
    <dbReference type="NCBI Taxonomy" id="1031711"/>
    <lineage>
        <taxon>Bacteria</taxon>
        <taxon>Pseudomonadati</taxon>
        <taxon>Pseudomonadota</taxon>
        <taxon>Betaproteobacteria</taxon>
        <taxon>Burkholderiales</taxon>
        <taxon>Burkholderiaceae</taxon>
        <taxon>Ralstonia</taxon>
        <taxon>Ralstonia solanacearum species complex</taxon>
    </lineage>
</organism>
<dbReference type="KEGG" id="rsn:RSPO_m00423"/>
<accession>F6G8H3</accession>
<evidence type="ECO:0000313" key="2">
    <source>
        <dbReference type="EMBL" id="AEG71064.1"/>
    </source>
</evidence>
<evidence type="ECO:0000256" key="1">
    <source>
        <dbReference type="SAM" id="MobiDB-lite"/>
    </source>
</evidence>
<evidence type="ECO:0000313" key="3">
    <source>
        <dbReference type="Proteomes" id="UP000007953"/>
    </source>
</evidence>
<gene>
    <name evidence="2" type="ordered locus">RSPO_m00423</name>
</gene>
<feature type="compositionally biased region" description="Basic and acidic residues" evidence="1">
    <location>
        <begin position="39"/>
        <end position="49"/>
    </location>
</feature>
<keyword evidence="2" id="KW-0614">Plasmid</keyword>
<dbReference type="EMBL" id="CP002820">
    <property type="protein sequence ID" value="AEG71064.1"/>
    <property type="molecule type" value="Genomic_DNA"/>
</dbReference>